<evidence type="ECO:0000313" key="1">
    <source>
        <dbReference type="EMBL" id="EGH18997.1"/>
    </source>
</evidence>
<dbReference type="EMBL" id="ADWY01003448">
    <property type="protein sequence ID" value="EGH18997.1"/>
    <property type="molecule type" value="Genomic_DNA"/>
</dbReference>
<organism evidence="1 2">
    <name type="scientific">Pseudomonas savastanoi pv. glycinea str. race 4</name>
    <dbReference type="NCBI Taxonomy" id="875330"/>
    <lineage>
        <taxon>Bacteria</taxon>
        <taxon>Pseudomonadati</taxon>
        <taxon>Pseudomonadota</taxon>
        <taxon>Gammaproteobacteria</taxon>
        <taxon>Pseudomonadales</taxon>
        <taxon>Pseudomonadaceae</taxon>
        <taxon>Pseudomonas</taxon>
    </lineage>
</organism>
<dbReference type="HOGENOM" id="CLU_3393658_0_0_6"/>
<reference evidence="1 2" key="1">
    <citation type="journal article" date="2011" name="PLoS Pathog.">
        <title>Dynamic evolution of pathogenicity revealed by sequencing and comparative genomics of 19 Pseudomonas syringae isolates.</title>
        <authorList>
            <person name="Baltrus D.A."/>
            <person name="Nishimura M.T."/>
            <person name="Romanchuk A."/>
            <person name="Chang J.H."/>
            <person name="Mukhtar M.S."/>
            <person name="Cherkis K."/>
            <person name="Roach J."/>
            <person name="Grant S.R."/>
            <person name="Jones C.D."/>
            <person name="Dangl J.L."/>
        </authorList>
    </citation>
    <scope>NUCLEOTIDE SEQUENCE [LARGE SCALE GENOMIC DNA]</scope>
    <source>
        <strain evidence="2">race 4</strain>
    </source>
</reference>
<evidence type="ECO:0000313" key="2">
    <source>
        <dbReference type="Proteomes" id="UP000005466"/>
    </source>
</evidence>
<dbReference type="Proteomes" id="UP000005466">
    <property type="component" value="Unassembled WGS sequence"/>
</dbReference>
<name>F3CIA5_PSESG</name>
<proteinExistence type="predicted"/>
<gene>
    <name evidence="1" type="ORF">Pgy4_39143</name>
</gene>
<feature type="non-terminal residue" evidence="1">
    <location>
        <position position="1"/>
    </location>
</feature>
<accession>F3CIA5</accession>
<sequence length="32" mass="3520">RELQAVEGRHALVPIIEGSGAQNSEIEQELDM</sequence>
<protein>
    <submittedName>
        <fullName evidence="1">Uncharacterized protein</fullName>
    </submittedName>
</protein>
<dbReference type="BioCyc" id="PSYR875330:G11XH-7494-MONOMER"/>
<comment type="caution">
    <text evidence="1">The sequence shown here is derived from an EMBL/GenBank/DDBJ whole genome shotgun (WGS) entry which is preliminary data.</text>
</comment>
<dbReference type="AlphaFoldDB" id="F3CIA5"/>